<dbReference type="Gene3D" id="3.40.50.1820">
    <property type="entry name" value="alpha/beta hydrolase"/>
    <property type="match status" value="1"/>
</dbReference>
<feature type="active site" description="Proton donor" evidence="4">
    <location>
        <position position="305"/>
    </location>
</feature>
<evidence type="ECO:0000256" key="2">
    <source>
        <dbReference type="ARBA" id="ARBA00022797"/>
    </source>
</evidence>
<keyword evidence="7" id="KW-1185">Reference proteome</keyword>
<dbReference type="PRINTS" id="PR00412">
    <property type="entry name" value="EPOXHYDRLASE"/>
</dbReference>
<evidence type="ECO:0000256" key="3">
    <source>
        <dbReference type="ARBA" id="ARBA00022801"/>
    </source>
</evidence>
<keyword evidence="3 6" id="KW-0378">Hydrolase</keyword>
<comment type="caution">
    <text evidence="6">The sequence shown here is derived from an EMBL/GenBank/DDBJ whole genome shotgun (WGS) entry which is preliminary data.</text>
</comment>
<dbReference type="PIRSF" id="PIRSF001112">
    <property type="entry name" value="Epoxide_hydrolase"/>
    <property type="match status" value="1"/>
</dbReference>
<reference evidence="6 7" key="1">
    <citation type="submission" date="2019-03" db="EMBL/GenBank/DDBJ databases">
        <title>Genomic Encyclopedia of Type Strains, Phase IV (KMG-IV): sequencing the most valuable type-strain genomes for metagenomic binning, comparative biology and taxonomic classification.</title>
        <authorList>
            <person name="Goeker M."/>
        </authorList>
    </citation>
    <scope>NUCLEOTIDE SEQUENCE [LARGE SCALE GENOMIC DNA]</scope>
    <source>
        <strain evidence="6 7">DSM 25903</strain>
    </source>
</reference>
<evidence type="ECO:0000313" key="7">
    <source>
        <dbReference type="Proteomes" id="UP000295122"/>
    </source>
</evidence>
<dbReference type="RefSeq" id="WP_133769495.1">
    <property type="nucleotide sequence ID" value="NZ_SNZR01000011.1"/>
</dbReference>
<keyword evidence="2" id="KW-0058">Aromatic hydrocarbons catabolism</keyword>
<accession>A0A4R7C7K5</accession>
<gene>
    <name evidence="6" type="ORF">EV668_1908</name>
</gene>
<dbReference type="Pfam" id="PF06441">
    <property type="entry name" value="EHN"/>
    <property type="match status" value="1"/>
</dbReference>
<evidence type="ECO:0000256" key="1">
    <source>
        <dbReference type="ARBA" id="ARBA00010088"/>
    </source>
</evidence>
<dbReference type="PANTHER" id="PTHR21661:SF35">
    <property type="entry name" value="EPOXIDE HYDROLASE"/>
    <property type="match status" value="1"/>
</dbReference>
<protein>
    <submittedName>
        <fullName evidence="6">Microsomal epoxide hydrolase</fullName>
    </submittedName>
</protein>
<evidence type="ECO:0000313" key="6">
    <source>
        <dbReference type="EMBL" id="TDR94620.1"/>
    </source>
</evidence>
<dbReference type="Proteomes" id="UP000295122">
    <property type="component" value="Unassembled WGS sequence"/>
</dbReference>
<feature type="active site" description="Nucleophile" evidence="4">
    <location>
        <position position="178"/>
    </location>
</feature>
<comment type="similarity">
    <text evidence="1">Belongs to the peptidase S33 family.</text>
</comment>
<dbReference type="InterPro" id="IPR000639">
    <property type="entry name" value="Epox_hydrolase-like"/>
</dbReference>
<dbReference type="GO" id="GO:0097176">
    <property type="term" value="P:epoxide metabolic process"/>
    <property type="evidence" value="ECO:0007669"/>
    <property type="project" value="TreeGrafter"/>
</dbReference>
<dbReference type="PANTHER" id="PTHR21661">
    <property type="entry name" value="EPOXIDE HYDROLASE 1-RELATED"/>
    <property type="match status" value="1"/>
</dbReference>
<name>A0A4R7C7K5_9HYPH</name>
<dbReference type="OrthoDB" id="27092at2"/>
<sequence length="381" mass="42919">MAEPRPFSLHVSDEALADLRQRLALTRLPDQTPGEPWAYGTEVGYMSELVRYWRDAFDWRREEAWLNAFPQFKVQLDDVDVHCLYVEGKGPNPRPLLLCHGWPGSVFEFLNFIPRLTDPARFGLDPSLSFTVVAPSLPGYGLSFAPGQKRFSVEEIADRLVEVMAAFGYGRFLVQGGDWGGFTAARMAYAHPDNVEGIHLNIMPLPRDGKTNQGSTPEEKAHFDHLGAWLKDGTGYQWIQGTKPQTLAFALTDSPAGLAAWIVEKFRSWSDCEGVIENAIPRDHMLANIALYWFTGAIGSSFWPYYTRMHSEWPVPPGGKVMRPTAYAEFPKEMVRPPRSLAEEMFADIRRWTVMPKGGHFAALEQPDLLVEDVRAFVSAL</sequence>
<organism evidence="6 7">
    <name type="scientific">Enterovirga rhinocerotis</name>
    <dbReference type="NCBI Taxonomy" id="1339210"/>
    <lineage>
        <taxon>Bacteria</taxon>
        <taxon>Pseudomonadati</taxon>
        <taxon>Pseudomonadota</taxon>
        <taxon>Alphaproteobacteria</taxon>
        <taxon>Hyphomicrobiales</taxon>
        <taxon>Methylobacteriaceae</taxon>
        <taxon>Enterovirga</taxon>
    </lineage>
</organism>
<dbReference type="EMBL" id="SNZR01000011">
    <property type="protein sequence ID" value="TDR94620.1"/>
    <property type="molecule type" value="Genomic_DNA"/>
</dbReference>
<evidence type="ECO:0000256" key="4">
    <source>
        <dbReference type="PIRSR" id="PIRSR001112-1"/>
    </source>
</evidence>
<dbReference type="GO" id="GO:0004301">
    <property type="term" value="F:epoxide hydrolase activity"/>
    <property type="evidence" value="ECO:0007669"/>
    <property type="project" value="TreeGrafter"/>
</dbReference>
<evidence type="ECO:0000259" key="5">
    <source>
        <dbReference type="Pfam" id="PF06441"/>
    </source>
</evidence>
<dbReference type="InterPro" id="IPR016292">
    <property type="entry name" value="Epoxide_hydrolase"/>
</dbReference>
<dbReference type="InterPro" id="IPR029058">
    <property type="entry name" value="AB_hydrolase_fold"/>
</dbReference>
<feature type="domain" description="Epoxide hydrolase N-terminal" evidence="5">
    <location>
        <begin position="4"/>
        <end position="109"/>
    </location>
</feature>
<feature type="active site" description="Proton acceptor" evidence="4">
    <location>
        <position position="360"/>
    </location>
</feature>
<proteinExistence type="inferred from homology"/>
<dbReference type="SUPFAM" id="SSF53474">
    <property type="entry name" value="alpha/beta-Hydrolases"/>
    <property type="match status" value="1"/>
</dbReference>
<dbReference type="AlphaFoldDB" id="A0A4R7C7K5"/>
<dbReference type="InterPro" id="IPR010497">
    <property type="entry name" value="Epoxide_hydro_N"/>
</dbReference>